<proteinExistence type="inferred from homology"/>
<evidence type="ECO:0000256" key="1">
    <source>
        <dbReference type="ARBA" id="ARBA00004127"/>
    </source>
</evidence>
<dbReference type="InterPro" id="IPR004014">
    <property type="entry name" value="ATPase_P-typ_cation-transptr_N"/>
</dbReference>
<keyword evidence="5 16" id="KW-0812">Transmembrane</keyword>
<dbReference type="AlphaFoldDB" id="A0A1W1XS44"/>
<evidence type="ECO:0000256" key="3">
    <source>
        <dbReference type="ARBA" id="ARBA00012517"/>
    </source>
</evidence>
<dbReference type="InterPro" id="IPR036412">
    <property type="entry name" value="HAD-like_sf"/>
</dbReference>
<dbReference type="InterPro" id="IPR006068">
    <property type="entry name" value="ATPase_P-typ_cation-transptr_C"/>
</dbReference>
<keyword evidence="19" id="KW-1185">Reference proteome</keyword>
<feature type="transmembrane region" description="Helical" evidence="16">
    <location>
        <begin position="705"/>
        <end position="730"/>
    </location>
</feature>
<dbReference type="Gene3D" id="1.20.1110.10">
    <property type="entry name" value="Calcium-transporting ATPase, transmembrane domain"/>
    <property type="match status" value="1"/>
</dbReference>
<dbReference type="SUPFAM" id="SSF81660">
    <property type="entry name" value="Metal cation-transporting ATPase, ATP-binding domain N"/>
    <property type="match status" value="1"/>
</dbReference>
<dbReference type="Gene3D" id="3.40.50.1000">
    <property type="entry name" value="HAD superfamily/HAD-like"/>
    <property type="match status" value="1"/>
</dbReference>
<evidence type="ECO:0000256" key="5">
    <source>
        <dbReference type="ARBA" id="ARBA00022692"/>
    </source>
</evidence>
<feature type="transmembrane region" description="Helical" evidence="16">
    <location>
        <begin position="253"/>
        <end position="281"/>
    </location>
</feature>
<evidence type="ECO:0000256" key="4">
    <source>
        <dbReference type="ARBA" id="ARBA00022448"/>
    </source>
</evidence>
<dbReference type="GO" id="GO:1902600">
    <property type="term" value="P:proton transmembrane transport"/>
    <property type="evidence" value="ECO:0007669"/>
    <property type="project" value="TreeGrafter"/>
</dbReference>
<dbReference type="Pfam" id="PF00690">
    <property type="entry name" value="Cation_ATPase_N"/>
    <property type="match status" value="1"/>
</dbReference>
<gene>
    <name evidence="18" type="ORF">SAMN02745857_02461</name>
</gene>
<comment type="similarity">
    <text evidence="2">Belongs to the cation transport ATPase (P-type) (TC 3.A.3) family. Type IIA subfamily.</text>
</comment>
<dbReference type="GO" id="GO:1990573">
    <property type="term" value="P:potassium ion import across plasma membrane"/>
    <property type="evidence" value="ECO:0007669"/>
    <property type="project" value="TreeGrafter"/>
</dbReference>
<keyword evidence="6" id="KW-0479">Metal-binding</keyword>
<keyword evidence="11 16" id="KW-1133">Transmembrane helix</keyword>
<dbReference type="InterPro" id="IPR023214">
    <property type="entry name" value="HAD_sf"/>
</dbReference>
<dbReference type="GO" id="GO:0012505">
    <property type="term" value="C:endomembrane system"/>
    <property type="evidence" value="ECO:0007669"/>
    <property type="project" value="UniProtKB-SubCell"/>
</dbReference>
<keyword evidence="7" id="KW-0547">Nucleotide-binding</keyword>
<keyword evidence="12" id="KW-0186">Copper</keyword>
<dbReference type="PANTHER" id="PTHR43294:SF20">
    <property type="entry name" value="P-TYPE ATPASE"/>
    <property type="match status" value="1"/>
</dbReference>
<dbReference type="NCBIfam" id="TIGR01494">
    <property type="entry name" value="ATPase_P-type"/>
    <property type="match status" value="2"/>
</dbReference>
<accession>A0A1W1XS44</accession>
<dbReference type="OrthoDB" id="9814270at2"/>
<evidence type="ECO:0000256" key="16">
    <source>
        <dbReference type="SAM" id="Phobius"/>
    </source>
</evidence>
<dbReference type="GO" id="GO:0006883">
    <property type="term" value="P:intracellular sodium ion homeostasis"/>
    <property type="evidence" value="ECO:0007669"/>
    <property type="project" value="TreeGrafter"/>
</dbReference>
<keyword evidence="13" id="KW-0406">Ion transport</keyword>
<dbReference type="GO" id="GO:0005524">
    <property type="term" value="F:ATP binding"/>
    <property type="evidence" value="ECO:0007669"/>
    <property type="project" value="UniProtKB-KW"/>
</dbReference>
<feature type="transmembrane region" description="Helical" evidence="16">
    <location>
        <begin position="72"/>
        <end position="91"/>
    </location>
</feature>
<evidence type="ECO:0000256" key="14">
    <source>
        <dbReference type="ARBA" id="ARBA00023136"/>
    </source>
</evidence>
<dbReference type="GO" id="GO:0030007">
    <property type="term" value="P:intracellular potassium ion homeostasis"/>
    <property type="evidence" value="ECO:0007669"/>
    <property type="project" value="TreeGrafter"/>
</dbReference>
<dbReference type="InterPro" id="IPR018303">
    <property type="entry name" value="ATPase_P-typ_P_site"/>
</dbReference>
<dbReference type="SUPFAM" id="SSF81653">
    <property type="entry name" value="Calcium ATPase, transduction domain A"/>
    <property type="match status" value="1"/>
</dbReference>
<dbReference type="InterPro" id="IPR044492">
    <property type="entry name" value="P_typ_ATPase_HD_dom"/>
</dbReference>
<dbReference type="SFLD" id="SFLDS00003">
    <property type="entry name" value="Haloacid_Dehalogenase"/>
    <property type="match status" value="1"/>
</dbReference>
<evidence type="ECO:0000313" key="18">
    <source>
        <dbReference type="EMBL" id="SMC26361.1"/>
    </source>
</evidence>
<evidence type="ECO:0000256" key="9">
    <source>
        <dbReference type="ARBA" id="ARBA00022840"/>
    </source>
</evidence>
<dbReference type="GO" id="GO:0036376">
    <property type="term" value="P:sodium ion export across plasma membrane"/>
    <property type="evidence" value="ECO:0007669"/>
    <property type="project" value="TreeGrafter"/>
</dbReference>
<feature type="transmembrane region" description="Helical" evidence="16">
    <location>
        <begin position="226"/>
        <end position="247"/>
    </location>
</feature>
<dbReference type="PRINTS" id="PR00119">
    <property type="entry name" value="CATATPASE"/>
</dbReference>
<keyword evidence="9" id="KW-0067">ATP-binding</keyword>
<dbReference type="GO" id="GO:0005886">
    <property type="term" value="C:plasma membrane"/>
    <property type="evidence" value="ECO:0007669"/>
    <property type="project" value="TreeGrafter"/>
</dbReference>
<evidence type="ECO:0000256" key="6">
    <source>
        <dbReference type="ARBA" id="ARBA00022723"/>
    </source>
</evidence>
<evidence type="ECO:0000259" key="17">
    <source>
        <dbReference type="SMART" id="SM00831"/>
    </source>
</evidence>
<feature type="transmembrane region" description="Helical" evidence="16">
    <location>
        <begin position="804"/>
        <end position="823"/>
    </location>
</feature>
<dbReference type="Gene3D" id="3.40.1110.10">
    <property type="entry name" value="Calcium-transporting ATPase, cytoplasmic domain N"/>
    <property type="match status" value="1"/>
</dbReference>
<feature type="transmembrane region" description="Helical" evidence="16">
    <location>
        <begin position="47"/>
        <end position="66"/>
    </location>
</feature>
<dbReference type="PROSITE" id="PS00154">
    <property type="entry name" value="ATPASE_E1_E2"/>
    <property type="match status" value="1"/>
</dbReference>
<reference evidence="18 19" key="1">
    <citation type="submission" date="2017-04" db="EMBL/GenBank/DDBJ databases">
        <authorList>
            <person name="Afonso C.L."/>
            <person name="Miller P.J."/>
            <person name="Scott M.A."/>
            <person name="Spackman E."/>
            <person name="Goraichik I."/>
            <person name="Dimitrov K.M."/>
            <person name="Suarez D.L."/>
            <person name="Swayne D.E."/>
        </authorList>
    </citation>
    <scope>NUCLEOTIDE SEQUENCE [LARGE SCALE GENOMIC DNA]</scope>
    <source>
        <strain evidence="18 19">DSM 23236</strain>
    </source>
</reference>
<name>A0A1W1XS44_9NEIS</name>
<dbReference type="PRINTS" id="PR00120">
    <property type="entry name" value="HATPASE"/>
</dbReference>
<feature type="transmembrane region" description="Helical" evidence="16">
    <location>
        <begin position="771"/>
        <end position="792"/>
    </location>
</feature>
<dbReference type="GO" id="GO:0005391">
    <property type="term" value="F:P-type sodium:potassium-exchanging transporter activity"/>
    <property type="evidence" value="ECO:0007669"/>
    <property type="project" value="TreeGrafter"/>
</dbReference>
<feature type="domain" description="Cation-transporting P-type ATPase N-terminal" evidence="17">
    <location>
        <begin position="4"/>
        <end position="68"/>
    </location>
</feature>
<feature type="transmembrane region" description="Helical" evidence="16">
    <location>
        <begin position="637"/>
        <end position="658"/>
    </location>
</feature>
<dbReference type="Pfam" id="PF00122">
    <property type="entry name" value="E1-E2_ATPase"/>
    <property type="match status" value="1"/>
</dbReference>
<dbReference type="SMART" id="SM00831">
    <property type="entry name" value="Cation_ATPase_N"/>
    <property type="match status" value="1"/>
</dbReference>
<organism evidence="18 19">
    <name type="scientific">Andreprevotia lacus DSM 23236</name>
    <dbReference type="NCBI Taxonomy" id="1121001"/>
    <lineage>
        <taxon>Bacteria</taxon>
        <taxon>Pseudomonadati</taxon>
        <taxon>Pseudomonadota</taxon>
        <taxon>Betaproteobacteria</taxon>
        <taxon>Neisseriales</taxon>
        <taxon>Chitinibacteraceae</taxon>
        <taxon>Andreprevotia</taxon>
    </lineage>
</organism>
<dbReference type="InterPro" id="IPR008250">
    <property type="entry name" value="ATPase_P-typ_transduc_dom_A_sf"/>
</dbReference>
<protein>
    <recommendedName>
        <fullName evidence="3">P-type Cu(+) transporter</fullName>
        <ecNumber evidence="3">7.2.2.8</ecNumber>
    </recommendedName>
</protein>
<evidence type="ECO:0000256" key="2">
    <source>
        <dbReference type="ARBA" id="ARBA00005675"/>
    </source>
</evidence>
<dbReference type="GO" id="GO:0140581">
    <property type="term" value="F:P-type monovalent copper transporter activity"/>
    <property type="evidence" value="ECO:0007669"/>
    <property type="project" value="UniProtKB-EC"/>
</dbReference>
<dbReference type="InterPro" id="IPR001757">
    <property type="entry name" value="P_typ_ATPase"/>
</dbReference>
<evidence type="ECO:0000256" key="7">
    <source>
        <dbReference type="ARBA" id="ARBA00022741"/>
    </source>
</evidence>
<evidence type="ECO:0000256" key="15">
    <source>
        <dbReference type="ARBA" id="ARBA00049289"/>
    </source>
</evidence>
<keyword evidence="4" id="KW-0813">Transport</keyword>
<evidence type="ECO:0000256" key="13">
    <source>
        <dbReference type="ARBA" id="ARBA00023065"/>
    </source>
</evidence>
<evidence type="ECO:0000256" key="11">
    <source>
        <dbReference type="ARBA" id="ARBA00022989"/>
    </source>
</evidence>
<comment type="subcellular location">
    <subcellularLocation>
        <location evidence="1">Endomembrane system</location>
        <topology evidence="1">Multi-pass membrane protein</topology>
    </subcellularLocation>
</comment>
<sequence length="833" mass="89208">MSNGIPQIEPGLTGLDGHEAARRLARDGANELADSRSREGWRLLREVLVEPMFLLLLAAGGIYLLLGDVREAVMLLGFVVLIIVITILQQYRTAKVLSKLRDLSSPRALVLRDGAVRRIPGRELVVGDTVLLAEGDRVPADGKLLTCNELAIDESLLTGESRPVRKQLGQAERELTHAWAGTLVVQGQGWASVTATGARSELGRIGALVDDIKPPSSPLQQETQRLVQRIALVALVLSLLAIALYGLSRGNWLGALLAGITLAMSLLPQELPVIMTVLLALGARRIARHGVLTRRLDAIESLGETTVLCVDKTGTLTQNRLSVRALATPDTLGWVNAGDPLPEELHTLLEYGVLASEIAPSDPLEQAFHAFADSALPQDRRHADWALGPEYELSPALPAMTHCWRAPAQDERILACKGAPEAVIELCRLPPEPAAAVMAQVARLAQDGLRVLAVARGRHADGEWPATQYGFDYEYLGLIGLADPLRPEVPDAVAACRQAGIRVVMITGDNPGTAAAIARQAGIPAGHIVTGSMLAGLDDAALRAEAARACVFARIQPQQKLRLIDALKTNGEVVAMTGDGVNDAPALRAAHIGIAMGQRGTDVAREAATLVLLEDNFSAIVTAMQLGRRIYANLQRAVIYTIAIHLPIIGLALTPLLFGMPLLLAPIHVMFLELVIDPACSLVFEAEPSAADLMQRPPRRQTSALLDVHALWSSLRQGLALLLVTVGVYAWTLQGMGSIEQARAAGFATLVLGNLGLLFATRPLGRPTRTLLWVSAITLTALGLAVLWPRLAQMFQMAQPSAQHWLWIGIATLLGLLAARWLGRSNQPAEVAG</sequence>
<dbReference type="Pfam" id="PF00702">
    <property type="entry name" value="Hydrolase"/>
    <property type="match status" value="1"/>
</dbReference>
<dbReference type="SFLD" id="SFLDG00002">
    <property type="entry name" value="C1.7:_P-type_atpase_like"/>
    <property type="match status" value="1"/>
</dbReference>
<dbReference type="InterPro" id="IPR023299">
    <property type="entry name" value="ATPase_P-typ_cyto_dom_N"/>
</dbReference>
<dbReference type="SFLD" id="SFLDF00027">
    <property type="entry name" value="p-type_atpase"/>
    <property type="match status" value="1"/>
</dbReference>
<dbReference type="RefSeq" id="WP_084091121.1">
    <property type="nucleotide sequence ID" value="NZ_FWXD01000013.1"/>
</dbReference>
<evidence type="ECO:0000256" key="10">
    <source>
        <dbReference type="ARBA" id="ARBA00022967"/>
    </source>
</evidence>
<dbReference type="SUPFAM" id="SSF81665">
    <property type="entry name" value="Calcium ATPase, transmembrane domain M"/>
    <property type="match status" value="1"/>
</dbReference>
<dbReference type="EC" id="7.2.2.8" evidence="3"/>
<dbReference type="InterPro" id="IPR023298">
    <property type="entry name" value="ATPase_P-typ_TM_dom_sf"/>
</dbReference>
<dbReference type="Pfam" id="PF00689">
    <property type="entry name" value="Cation_ATPase_C"/>
    <property type="match status" value="1"/>
</dbReference>
<keyword evidence="10" id="KW-1278">Translocase</keyword>
<dbReference type="Proteomes" id="UP000192761">
    <property type="component" value="Unassembled WGS sequence"/>
</dbReference>
<dbReference type="GO" id="GO:0016887">
    <property type="term" value="F:ATP hydrolysis activity"/>
    <property type="evidence" value="ECO:0007669"/>
    <property type="project" value="InterPro"/>
</dbReference>
<evidence type="ECO:0000256" key="12">
    <source>
        <dbReference type="ARBA" id="ARBA00023008"/>
    </source>
</evidence>
<keyword evidence="14 16" id="KW-0472">Membrane</keyword>
<dbReference type="InterPro" id="IPR059000">
    <property type="entry name" value="ATPase_P-type_domA"/>
</dbReference>
<comment type="catalytic activity">
    <reaction evidence="15">
        <text>Cu(+)(in) + ATP + H2O = Cu(+)(out) + ADP + phosphate + H(+)</text>
        <dbReference type="Rhea" id="RHEA:25792"/>
        <dbReference type="ChEBI" id="CHEBI:15377"/>
        <dbReference type="ChEBI" id="CHEBI:15378"/>
        <dbReference type="ChEBI" id="CHEBI:30616"/>
        <dbReference type="ChEBI" id="CHEBI:43474"/>
        <dbReference type="ChEBI" id="CHEBI:49552"/>
        <dbReference type="ChEBI" id="CHEBI:456216"/>
        <dbReference type="EC" id="7.2.2.8"/>
    </reaction>
</comment>
<dbReference type="Gene3D" id="2.70.150.10">
    <property type="entry name" value="Calcium-transporting ATPase, cytoplasmic transduction domain A"/>
    <property type="match status" value="1"/>
</dbReference>
<dbReference type="STRING" id="1121001.SAMN02745857_02461"/>
<dbReference type="SUPFAM" id="SSF56784">
    <property type="entry name" value="HAD-like"/>
    <property type="match status" value="1"/>
</dbReference>
<evidence type="ECO:0000256" key="8">
    <source>
        <dbReference type="ARBA" id="ARBA00022796"/>
    </source>
</evidence>
<dbReference type="PANTHER" id="PTHR43294">
    <property type="entry name" value="SODIUM/POTASSIUM-TRANSPORTING ATPASE SUBUNIT ALPHA"/>
    <property type="match status" value="1"/>
</dbReference>
<dbReference type="FunFam" id="3.40.50.1000:FF:000144">
    <property type="entry name" value="copper-transporting ATPase 1 isoform X2"/>
    <property type="match status" value="1"/>
</dbReference>
<feature type="transmembrane region" description="Helical" evidence="16">
    <location>
        <begin position="742"/>
        <end position="759"/>
    </location>
</feature>
<dbReference type="InterPro" id="IPR050510">
    <property type="entry name" value="Cation_transp_ATPase_P-type"/>
</dbReference>
<dbReference type="GO" id="GO:0046872">
    <property type="term" value="F:metal ion binding"/>
    <property type="evidence" value="ECO:0007669"/>
    <property type="project" value="UniProtKB-KW"/>
</dbReference>
<keyword evidence="8" id="KW-0187">Copper transport</keyword>
<evidence type="ECO:0000313" key="19">
    <source>
        <dbReference type="Proteomes" id="UP000192761"/>
    </source>
</evidence>
<dbReference type="EMBL" id="FWXD01000013">
    <property type="protein sequence ID" value="SMC26361.1"/>
    <property type="molecule type" value="Genomic_DNA"/>
</dbReference>